<dbReference type="InterPro" id="IPR012338">
    <property type="entry name" value="Beta-lactam/transpept-like"/>
</dbReference>
<dbReference type="SUPFAM" id="SSF56601">
    <property type="entry name" value="beta-lactamase/transpeptidase-like"/>
    <property type="match status" value="1"/>
</dbReference>
<keyword evidence="3" id="KW-1185">Reference proteome</keyword>
<dbReference type="PANTHER" id="PTHR46825">
    <property type="entry name" value="D-ALANYL-D-ALANINE-CARBOXYPEPTIDASE/ENDOPEPTIDASE AMPH"/>
    <property type="match status" value="1"/>
</dbReference>
<dbReference type="PANTHER" id="PTHR46825:SF9">
    <property type="entry name" value="BETA-LACTAMASE-RELATED DOMAIN-CONTAINING PROTEIN"/>
    <property type="match status" value="1"/>
</dbReference>
<dbReference type="AlphaFoldDB" id="A0A4Q2URQ4"/>
<protein>
    <submittedName>
        <fullName evidence="2">Class C beta-lactamase-related serine hydrolase</fullName>
    </submittedName>
</protein>
<evidence type="ECO:0000259" key="1">
    <source>
        <dbReference type="Pfam" id="PF00144"/>
    </source>
</evidence>
<reference evidence="2 3" key="1">
    <citation type="submission" date="2019-01" db="EMBL/GenBank/DDBJ databases">
        <title>Spirosoma flava sp. nov., a propanil-degrading bacterium isolated from herbicide-contaminated soil.</title>
        <authorList>
            <person name="Zhang L."/>
            <person name="Jiang J.-D."/>
        </authorList>
    </citation>
    <scope>NUCLEOTIDE SEQUENCE [LARGE SCALE GENOMIC DNA]</scope>
    <source>
        <strain evidence="2 3">TY50</strain>
    </source>
</reference>
<dbReference type="GO" id="GO:0016787">
    <property type="term" value="F:hydrolase activity"/>
    <property type="evidence" value="ECO:0007669"/>
    <property type="project" value="UniProtKB-KW"/>
</dbReference>
<gene>
    <name evidence="2" type="ORF">EQG79_06160</name>
</gene>
<dbReference type="EMBL" id="SBLB01000001">
    <property type="protein sequence ID" value="RYC71712.1"/>
    <property type="molecule type" value="Genomic_DNA"/>
</dbReference>
<organism evidence="2 3">
    <name type="scientific">Spirosoma sordidisoli</name>
    <dbReference type="NCBI Taxonomy" id="2502893"/>
    <lineage>
        <taxon>Bacteria</taxon>
        <taxon>Pseudomonadati</taxon>
        <taxon>Bacteroidota</taxon>
        <taxon>Cytophagia</taxon>
        <taxon>Cytophagales</taxon>
        <taxon>Cytophagaceae</taxon>
        <taxon>Spirosoma</taxon>
    </lineage>
</organism>
<dbReference type="Pfam" id="PF00144">
    <property type="entry name" value="Beta-lactamase"/>
    <property type="match status" value="1"/>
</dbReference>
<evidence type="ECO:0000313" key="2">
    <source>
        <dbReference type="EMBL" id="RYC71712.1"/>
    </source>
</evidence>
<dbReference type="InterPro" id="IPR050491">
    <property type="entry name" value="AmpC-like"/>
</dbReference>
<name>A0A4Q2URQ4_9BACT</name>
<dbReference type="Gene3D" id="3.40.710.10">
    <property type="entry name" value="DD-peptidase/beta-lactamase superfamily"/>
    <property type="match status" value="1"/>
</dbReference>
<accession>A0A4Q2URQ4</accession>
<dbReference type="Proteomes" id="UP000290407">
    <property type="component" value="Unassembled WGS sequence"/>
</dbReference>
<evidence type="ECO:0000313" key="3">
    <source>
        <dbReference type="Proteomes" id="UP000290407"/>
    </source>
</evidence>
<dbReference type="InterPro" id="IPR001466">
    <property type="entry name" value="Beta-lactam-related"/>
</dbReference>
<comment type="caution">
    <text evidence="2">The sequence shown here is derived from an EMBL/GenBank/DDBJ whole genome shotgun (WGS) entry which is preliminary data.</text>
</comment>
<feature type="domain" description="Beta-lactamase-related" evidence="1">
    <location>
        <begin position="72"/>
        <end position="210"/>
    </location>
</feature>
<proteinExistence type="predicted"/>
<sequence length="406" mass="44216">MRLWGRGQLRYLCPGHTKPKLPVKTFSNSVISLLALAAVLTACEPTANVGKNGKSLDVDALANDIEARIKPDVMGYQIVVFADGSLRASRAGGNARRAADAPERKMDVGDKINVASVSKTVTAAALLHALNAKNINIDSTMWAYLPKHWSLHKSIKTITFRQLLAMRSGFPKNVASDYASLKAAMVVGATSPRLTYNYQNMNFALMRFLIPNLVGGYSITPMPANASAQKISEVEQKQAQEYTDAYMNYCQLNVFDKIGIAPNMACKPTDANPALCYKWAAPDGKGTDWGDMTLTNAERGWNMSALQMATFMNALHHTYKILPKSVADAMRRDTLGYDNANILTNTGIKYVMKNGGYPASLNSGEVGAWVFGFGNEVYVAVLVNSDPKAGTSVWTDVVAAFDAWYN</sequence>
<keyword evidence="2" id="KW-0378">Hydrolase</keyword>